<dbReference type="EMBL" id="VSSQ01091076">
    <property type="protein sequence ID" value="MPN36760.1"/>
    <property type="molecule type" value="Genomic_DNA"/>
</dbReference>
<gene>
    <name evidence="1" type="ORF">SDC9_184271</name>
</gene>
<evidence type="ECO:0000313" key="1">
    <source>
        <dbReference type="EMBL" id="MPN36760.1"/>
    </source>
</evidence>
<reference evidence="1" key="1">
    <citation type="submission" date="2019-08" db="EMBL/GenBank/DDBJ databases">
        <authorList>
            <person name="Kucharzyk K."/>
            <person name="Murdoch R.W."/>
            <person name="Higgins S."/>
            <person name="Loffler F."/>
        </authorList>
    </citation>
    <scope>NUCLEOTIDE SEQUENCE</scope>
</reference>
<accession>A0A645HDF6</accession>
<organism evidence="1">
    <name type="scientific">bioreactor metagenome</name>
    <dbReference type="NCBI Taxonomy" id="1076179"/>
    <lineage>
        <taxon>unclassified sequences</taxon>
        <taxon>metagenomes</taxon>
        <taxon>ecological metagenomes</taxon>
    </lineage>
</organism>
<sequence>MRRLLDEGKLDSTRYKSVRMHRIDGGSVLQPFGAASKMRTDMAFLRQLFTLGRESGLQWLAKHFADVGVRPTLKLAEKM</sequence>
<comment type="caution">
    <text evidence="1">The sequence shown here is derived from an EMBL/GenBank/DDBJ whole genome shotgun (WGS) entry which is preliminary data.</text>
</comment>
<dbReference type="AlphaFoldDB" id="A0A645HDF6"/>
<proteinExistence type="predicted"/>
<name>A0A645HDF6_9ZZZZ</name>
<protein>
    <submittedName>
        <fullName evidence="1">Uncharacterized protein</fullName>
    </submittedName>
</protein>